<protein>
    <submittedName>
        <fullName evidence="8">Chromate transporter</fullName>
    </submittedName>
</protein>
<evidence type="ECO:0000313" key="9">
    <source>
        <dbReference type="Proteomes" id="UP000070255"/>
    </source>
</evidence>
<reference evidence="8 9" key="1">
    <citation type="submission" date="2015-11" db="EMBL/GenBank/DDBJ databases">
        <authorList>
            <person name="Sahl J."/>
            <person name="Wagner D."/>
            <person name="Keim P."/>
        </authorList>
    </citation>
    <scope>NUCLEOTIDE SEQUENCE [LARGE SCALE GENOMIC DNA]</scope>
    <source>
        <strain evidence="8 9">BDU18</strain>
    </source>
</reference>
<feature type="transmembrane region" description="Helical" evidence="7">
    <location>
        <begin position="331"/>
        <end position="352"/>
    </location>
</feature>
<feature type="transmembrane region" description="Helical" evidence="7">
    <location>
        <begin position="130"/>
        <end position="148"/>
    </location>
</feature>
<evidence type="ECO:0000256" key="7">
    <source>
        <dbReference type="SAM" id="Phobius"/>
    </source>
</evidence>
<name>A0ABR5TAW6_9BURK</name>
<dbReference type="Proteomes" id="UP000070255">
    <property type="component" value="Unassembled WGS sequence"/>
</dbReference>
<dbReference type="PIRSF" id="PIRSF004810">
    <property type="entry name" value="ChrA"/>
    <property type="match status" value="1"/>
</dbReference>
<evidence type="ECO:0000256" key="4">
    <source>
        <dbReference type="ARBA" id="ARBA00022692"/>
    </source>
</evidence>
<dbReference type="EMBL" id="LNJQ01000004">
    <property type="protein sequence ID" value="KWZ38942.1"/>
    <property type="molecule type" value="Genomic_DNA"/>
</dbReference>
<keyword evidence="6 7" id="KW-0472">Membrane</keyword>
<dbReference type="RefSeq" id="WP_060823048.1">
    <property type="nucleotide sequence ID" value="NZ_LNJQ01000004.1"/>
</dbReference>
<proteinExistence type="inferred from homology"/>
<feature type="transmembrane region" description="Helical" evidence="7">
    <location>
        <begin position="384"/>
        <end position="400"/>
    </location>
</feature>
<evidence type="ECO:0000256" key="3">
    <source>
        <dbReference type="ARBA" id="ARBA00022475"/>
    </source>
</evidence>
<dbReference type="NCBIfam" id="TIGR00937">
    <property type="entry name" value="2A51"/>
    <property type="match status" value="1"/>
</dbReference>
<keyword evidence="4 7" id="KW-0812">Transmembrane</keyword>
<keyword evidence="5 7" id="KW-1133">Transmembrane helix</keyword>
<evidence type="ECO:0000256" key="6">
    <source>
        <dbReference type="ARBA" id="ARBA00023136"/>
    </source>
</evidence>
<evidence type="ECO:0000256" key="5">
    <source>
        <dbReference type="ARBA" id="ARBA00022989"/>
    </source>
</evidence>
<feature type="transmembrane region" description="Helical" evidence="7">
    <location>
        <begin position="269"/>
        <end position="291"/>
    </location>
</feature>
<organism evidence="8 9">
    <name type="scientific">Burkholderia savannae</name>
    <dbReference type="NCBI Taxonomy" id="1637837"/>
    <lineage>
        <taxon>Bacteria</taxon>
        <taxon>Pseudomonadati</taxon>
        <taxon>Pseudomonadota</taxon>
        <taxon>Betaproteobacteria</taxon>
        <taxon>Burkholderiales</taxon>
        <taxon>Burkholderiaceae</taxon>
        <taxon>Burkholderia</taxon>
        <taxon>pseudomallei group</taxon>
    </lineage>
</organism>
<keyword evidence="9" id="KW-1185">Reference proteome</keyword>
<comment type="caution">
    <text evidence="8">The sequence shown here is derived from an EMBL/GenBank/DDBJ whole genome shotgun (WGS) entry which is preliminary data.</text>
</comment>
<keyword evidence="3" id="KW-1003">Cell membrane</keyword>
<accession>A0ABR5TAW6</accession>
<feature type="transmembrane region" description="Helical" evidence="7">
    <location>
        <begin position="205"/>
        <end position="228"/>
    </location>
</feature>
<feature type="transmembrane region" description="Helical" evidence="7">
    <location>
        <begin position="27"/>
        <end position="48"/>
    </location>
</feature>
<feature type="transmembrane region" description="Helical" evidence="7">
    <location>
        <begin position="95"/>
        <end position="118"/>
    </location>
</feature>
<sequence>MNTSEQSDAVHPAPAPHERPVYTLWQMILYFARLGTLGFGGPVALVGYMHHDLVETRHWLSETDYKEGLALAQLAPGPLAAQLSIYLGYVHYRILGATLVGIAFVLPSFFMVVALGWAYMHFGGLTWMQAVFYGVGAAVIGIIAISARKLTIKSVRKDKLLWAIYLTSMTVTVVTESEVAWLFLASGIVVWFWRAPPRWLRRGSINVVAAAAVPATASATSLIDWPLLAQLGVFFAKAGAFVFGSGLAIVPFLYGGVVTEHHWLGEKQFIDAVAVAMITPGPVVITVGFIGYLVAGLPGACVAAAGTFLPCYLFTVLPAPYFKKYGKLPAILAFVDGVTAAAVGAITGAVIVLARRSIYDVPTVLLALVTIALLVKFKKLPEPAIIAGAALIGLVAYPMLHG</sequence>
<dbReference type="InterPro" id="IPR052518">
    <property type="entry name" value="CHR_Transporter"/>
</dbReference>
<comment type="subcellular location">
    <subcellularLocation>
        <location evidence="1">Cell membrane</location>
        <topology evidence="1">Multi-pass membrane protein</topology>
    </subcellularLocation>
</comment>
<dbReference type="PANTHER" id="PTHR43663">
    <property type="entry name" value="CHROMATE TRANSPORT PROTEIN-RELATED"/>
    <property type="match status" value="1"/>
</dbReference>
<dbReference type="Pfam" id="PF02417">
    <property type="entry name" value="Chromate_transp"/>
    <property type="match status" value="2"/>
</dbReference>
<dbReference type="InterPro" id="IPR014047">
    <property type="entry name" value="Chr_Tranpt_l_chain"/>
</dbReference>
<gene>
    <name evidence="8" type="ORF">WS72_29605</name>
</gene>
<feature type="transmembrane region" description="Helical" evidence="7">
    <location>
        <begin position="160"/>
        <end position="193"/>
    </location>
</feature>
<dbReference type="PANTHER" id="PTHR43663:SF1">
    <property type="entry name" value="CHROMATE TRANSPORTER"/>
    <property type="match status" value="1"/>
</dbReference>
<dbReference type="InterPro" id="IPR003370">
    <property type="entry name" value="Chromate_transpt"/>
</dbReference>
<feature type="transmembrane region" description="Helical" evidence="7">
    <location>
        <begin position="297"/>
        <end position="319"/>
    </location>
</feature>
<feature type="transmembrane region" description="Helical" evidence="7">
    <location>
        <begin position="69"/>
        <end position="89"/>
    </location>
</feature>
<evidence type="ECO:0000313" key="8">
    <source>
        <dbReference type="EMBL" id="KWZ38942.1"/>
    </source>
</evidence>
<comment type="similarity">
    <text evidence="2">Belongs to the chromate ion transporter (CHR) (TC 2.A.51) family.</text>
</comment>
<evidence type="ECO:0000256" key="1">
    <source>
        <dbReference type="ARBA" id="ARBA00004651"/>
    </source>
</evidence>
<feature type="transmembrane region" description="Helical" evidence="7">
    <location>
        <begin position="234"/>
        <end position="257"/>
    </location>
</feature>
<evidence type="ECO:0000256" key="2">
    <source>
        <dbReference type="ARBA" id="ARBA00005262"/>
    </source>
</evidence>